<dbReference type="AlphaFoldDB" id="A0A7Y0QGC0"/>
<dbReference type="GO" id="GO:0006950">
    <property type="term" value="P:response to stress"/>
    <property type="evidence" value="ECO:0007669"/>
    <property type="project" value="UniProtKB-ARBA"/>
</dbReference>
<feature type="domain" description="Thioredoxin" evidence="4">
    <location>
        <begin position="28"/>
        <end position="152"/>
    </location>
</feature>
<dbReference type="CDD" id="cd02956">
    <property type="entry name" value="ybbN"/>
    <property type="match status" value="1"/>
</dbReference>
<evidence type="ECO:0000256" key="3">
    <source>
        <dbReference type="SAM" id="MobiDB-lite"/>
    </source>
</evidence>
<organism evidence="5 6">
    <name type="scientific">Cellulomonas fimi</name>
    <dbReference type="NCBI Taxonomy" id="1708"/>
    <lineage>
        <taxon>Bacteria</taxon>
        <taxon>Bacillati</taxon>
        <taxon>Actinomycetota</taxon>
        <taxon>Actinomycetes</taxon>
        <taxon>Micrococcales</taxon>
        <taxon>Cellulomonadaceae</taxon>
        <taxon>Cellulomonas</taxon>
    </lineage>
</organism>
<dbReference type="PANTHER" id="PTHR45663">
    <property type="entry name" value="GEO12009P1"/>
    <property type="match status" value="1"/>
</dbReference>
<comment type="similarity">
    <text evidence="1">Belongs to the thioredoxin family.</text>
</comment>
<gene>
    <name evidence="5" type="ORF">HIR71_06970</name>
</gene>
<evidence type="ECO:0000259" key="4">
    <source>
        <dbReference type="PROSITE" id="PS51352"/>
    </source>
</evidence>
<dbReference type="PROSITE" id="PS51352">
    <property type="entry name" value="THIOREDOXIN_2"/>
    <property type="match status" value="1"/>
</dbReference>
<reference evidence="5 6" key="1">
    <citation type="submission" date="2020-04" db="EMBL/GenBank/DDBJ databases">
        <title>Sequencing and Assembly of C. fimi.</title>
        <authorList>
            <person name="Ramsey A.R."/>
        </authorList>
    </citation>
    <scope>NUCLEOTIDE SEQUENCE [LARGE SCALE GENOMIC DNA]</scope>
    <source>
        <strain evidence="5 6">SB</strain>
    </source>
</reference>
<dbReference type="Gene3D" id="3.40.30.10">
    <property type="entry name" value="Glutaredoxin"/>
    <property type="match status" value="1"/>
</dbReference>
<keyword evidence="2" id="KW-0676">Redox-active center</keyword>
<name>A0A7Y0QGC0_CELFI</name>
<dbReference type="Pfam" id="PF14561">
    <property type="entry name" value="TPR_20"/>
    <property type="match status" value="1"/>
</dbReference>
<accession>A0A7Y0QGC0</accession>
<evidence type="ECO:0000313" key="5">
    <source>
        <dbReference type="EMBL" id="NMR19966.1"/>
    </source>
</evidence>
<dbReference type="Pfam" id="PF00085">
    <property type="entry name" value="Thioredoxin"/>
    <property type="match status" value="1"/>
</dbReference>
<sequence length="316" mass="32753">MSQPSSPPSRLDVRGAVDLGALGRPTTPPPGAPGSAPAAGPYVVDTTESTFPELVQSSTQYPVVVLLWSSRSPASTELASSLGALAGQYGGRFLLSRVDVDSNPQIAAAFQVQQVPSVVAVLAGQPVPLFQGAYPAEQVAPVLDQVLEAAAANGVTGTAPAGTEDAGANAAEPEPVEEPLPPLHQAAYDAIERDDLDSAAAAYSQALRENPRDDMARAGLAQVGLMQRTRDVDPRTVRDAAAASPGDVDAQLAVADLDVLGGKVEDAFARLVDLVRATSGPERDRVRLRLVELFDVVGSDDPRVPPARRALASALY</sequence>
<dbReference type="GO" id="GO:0005737">
    <property type="term" value="C:cytoplasm"/>
    <property type="evidence" value="ECO:0007669"/>
    <property type="project" value="TreeGrafter"/>
</dbReference>
<evidence type="ECO:0000313" key="6">
    <source>
        <dbReference type="Proteomes" id="UP000562124"/>
    </source>
</evidence>
<dbReference type="Gene3D" id="1.25.40.10">
    <property type="entry name" value="Tetratricopeptide repeat domain"/>
    <property type="match status" value="1"/>
</dbReference>
<proteinExistence type="inferred from homology"/>
<feature type="region of interest" description="Disordered" evidence="3">
    <location>
        <begin position="1"/>
        <end position="43"/>
    </location>
</feature>
<feature type="region of interest" description="Disordered" evidence="3">
    <location>
        <begin position="156"/>
        <end position="180"/>
    </location>
</feature>
<evidence type="ECO:0000256" key="2">
    <source>
        <dbReference type="ARBA" id="ARBA00023284"/>
    </source>
</evidence>
<dbReference type="SUPFAM" id="SSF52833">
    <property type="entry name" value="Thioredoxin-like"/>
    <property type="match status" value="1"/>
</dbReference>
<dbReference type="InterPro" id="IPR013766">
    <property type="entry name" value="Thioredoxin_domain"/>
</dbReference>
<dbReference type="InterPro" id="IPR011990">
    <property type="entry name" value="TPR-like_helical_dom_sf"/>
</dbReference>
<dbReference type="PANTHER" id="PTHR45663:SF11">
    <property type="entry name" value="GEO12009P1"/>
    <property type="match status" value="1"/>
</dbReference>
<evidence type="ECO:0000256" key="1">
    <source>
        <dbReference type="ARBA" id="ARBA00008987"/>
    </source>
</evidence>
<dbReference type="InterPro" id="IPR036249">
    <property type="entry name" value="Thioredoxin-like_sf"/>
</dbReference>
<comment type="caution">
    <text evidence="5">The sequence shown here is derived from an EMBL/GenBank/DDBJ whole genome shotgun (WGS) entry which is preliminary data.</text>
</comment>
<keyword evidence="6" id="KW-1185">Reference proteome</keyword>
<dbReference type="GO" id="GO:0015035">
    <property type="term" value="F:protein-disulfide reductase activity"/>
    <property type="evidence" value="ECO:0007669"/>
    <property type="project" value="TreeGrafter"/>
</dbReference>
<dbReference type="Proteomes" id="UP000562124">
    <property type="component" value="Unassembled WGS sequence"/>
</dbReference>
<dbReference type="RefSeq" id="WP_169324327.1">
    <property type="nucleotide sequence ID" value="NZ_JABCJJ010000007.1"/>
</dbReference>
<dbReference type="SUPFAM" id="SSF48452">
    <property type="entry name" value="TPR-like"/>
    <property type="match status" value="1"/>
</dbReference>
<protein>
    <submittedName>
        <fullName evidence="5">Tetratricopeptide repeat protein</fullName>
    </submittedName>
</protein>
<dbReference type="EMBL" id="JABCJJ010000007">
    <property type="protein sequence ID" value="NMR19966.1"/>
    <property type="molecule type" value="Genomic_DNA"/>
</dbReference>